<reference evidence="2 3" key="1">
    <citation type="journal article" date="2013" name="PLoS ONE">
        <title>Predicting the Proteins of Angomonas deanei, Strigomonas culicis and Their Respective Endosymbionts Reveals New Aspects of the Trypanosomatidae Family.</title>
        <authorList>
            <person name="Motta M.C."/>
            <person name="Martins A.C."/>
            <person name="de Souza S.S."/>
            <person name="Catta-Preta C.M."/>
            <person name="Silva R."/>
            <person name="Klein C.C."/>
            <person name="de Almeida L.G."/>
            <person name="de Lima Cunha O."/>
            <person name="Ciapina L.P."/>
            <person name="Brocchi M."/>
            <person name="Colabardini A.C."/>
            <person name="de Araujo Lima B."/>
            <person name="Machado C.R."/>
            <person name="de Almeida Soares C.M."/>
            <person name="Probst C.M."/>
            <person name="de Menezes C.B."/>
            <person name="Thompson C.E."/>
            <person name="Bartholomeu D.C."/>
            <person name="Gradia D.F."/>
            <person name="Pavoni D.P."/>
            <person name="Grisard E.C."/>
            <person name="Fantinatti-Garboggini F."/>
            <person name="Marchini F.K."/>
            <person name="Rodrigues-Luiz G.F."/>
            <person name="Wagner G."/>
            <person name="Goldman G.H."/>
            <person name="Fietto J.L."/>
            <person name="Elias M.C."/>
            <person name="Goldman M.H."/>
            <person name="Sagot M.F."/>
            <person name="Pereira M."/>
            <person name="Stoco P.H."/>
            <person name="de Mendonca-Neto R.P."/>
            <person name="Teixeira S.M."/>
            <person name="Maciel T.E."/>
            <person name="de Oliveira Mendes T.A."/>
            <person name="Urmenyi T.P."/>
            <person name="de Souza W."/>
            <person name="Schenkman S."/>
            <person name="de Vasconcelos A.T."/>
        </authorList>
    </citation>
    <scope>NUCLEOTIDE SEQUENCE [LARGE SCALE GENOMIC DNA]</scope>
</reference>
<feature type="region of interest" description="Disordered" evidence="1">
    <location>
        <begin position="75"/>
        <end position="135"/>
    </location>
</feature>
<feature type="compositionally biased region" description="Basic and acidic residues" evidence="1">
    <location>
        <begin position="113"/>
        <end position="135"/>
    </location>
</feature>
<keyword evidence="3" id="KW-1185">Reference proteome</keyword>
<accession>S9TPR7</accession>
<gene>
    <name evidence="2" type="ORF">STCU_09958</name>
</gene>
<dbReference type="EMBL" id="ATMH01009913">
    <property type="protein sequence ID" value="EPY18463.1"/>
    <property type="molecule type" value="Genomic_DNA"/>
</dbReference>
<feature type="compositionally biased region" description="Polar residues" evidence="1">
    <location>
        <begin position="75"/>
        <end position="86"/>
    </location>
</feature>
<proteinExistence type="predicted"/>
<evidence type="ECO:0000313" key="3">
    <source>
        <dbReference type="Proteomes" id="UP000015354"/>
    </source>
</evidence>
<name>S9TPR7_9TRYP</name>
<organism evidence="2 3">
    <name type="scientific">Strigomonas culicis</name>
    <dbReference type="NCBI Taxonomy" id="28005"/>
    <lineage>
        <taxon>Eukaryota</taxon>
        <taxon>Discoba</taxon>
        <taxon>Euglenozoa</taxon>
        <taxon>Kinetoplastea</taxon>
        <taxon>Metakinetoplastina</taxon>
        <taxon>Trypanosomatida</taxon>
        <taxon>Trypanosomatidae</taxon>
        <taxon>Strigomonadinae</taxon>
        <taxon>Strigomonas</taxon>
    </lineage>
</organism>
<comment type="caution">
    <text evidence="2">The sequence shown here is derived from an EMBL/GenBank/DDBJ whole genome shotgun (WGS) entry which is preliminary data.</text>
</comment>
<protein>
    <submittedName>
        <fullName evidence="2">Uncharacterized protein</fullName>
    </submittedName>
</protein>
<evidence type="ECO:0000256" key="1">
    <source>
        <dbReference type="SAM" id="MobiDB-lite"/>
    </source>
</evidence>
<dbReference type="Proteomes" id="UP000015354">
    <property type="component" value="Unassembled WGS sequence"/>
</dbReference>
<sequence length="172" mass="19343">MQQQMMQQQMMQQQMMQQQMMQQQMMQQQAMQQQGMQPQGVQQQTPNPNMWNQGGMNNMDPFMMGQVPFPFGPQFTQGITSFNQDGVPTGGPWGFYNNGAMPDGMPGAEPDAEAPKEETLTSEELHRSSLPKKKTDLDSMVDGVVDGVKTLKRKVSTRVISMFASDKKDESP</sequence>
<evidence type="ECO:0000313" key="2">
    <source>
        <dbReference type="EMBL" id="EPY18463.1"/>
    </source>
</evidence>
<dbReference type="AlphaFoldDB" id="S9TPR7"/>